<feature type="compositionally biased region" description="Basic residues" evidence="1">
    <location>
        <begin position="55"/>
        <end position="64"/>
    </location>
</feature>
<gene>
    <name evidence="2" type="ORF">BDU57DRAFT_275736</name>
</gene>
<feature type="region of interest" description="Disordered" evidence="1">
    <location>
        <begin position="203"/>
        <end position="226"/>
    </location>
</feature>
<dbReference type="AlphaFoldDB" id="A0A6A5QM02"/>
<proteinExistence type="predicted"/>
<dbReference type="EMBL" id="ML979136">
    <property type="protein sequence ID" value="KAF1915514.1"/>
    <property type="molecule type" value="Genomic_DNA"/>
</dbReference>
<dbReference type="OrthoDB" id="3753493at2759"/>
<feature type="region of interest" description="Disordered" evidence="1">
    <location>
        <begin position="1"/>
        <end position="87"/>
    </location>
</feature>
<evidence type="ECO:0000256" key="1">
    <source>
        <dbReference type="SAM" id="MobiDB-lite"/>
    </source>
</evidence>
<keyword evidence="3" id="KW-1185">Reference proteome</keyword>
<organism evidence="2 3">
    <name type="scientific">Ampelomyces quisqualis</name>
    <name type="common">Powdery mildew agent</name>
    <dbReference type="NCBI Taxonomy" id="50730"/>
    <lineage>
        <taxon>Eukaryota</taxon>
        <taxon>Fungi</taxon>
        <taxon>Dikarya</taxon>
        <taxon>Ascomycota</taxon>
        <taxon>Pezizomycotina</taxon>
        <taxon>Dothideomycetes</taxon>
        <taxon>Pleosporomycetidae</taxon>
        <taxon>Pleosporales</taxon>
        <taxon>Pleosporineae</taxon>
        <taxon>Phaeosphaeriaceae</taxon>
        <taxon>Ampelomyces</taxon>
    </lineage>
</organism>
<name>A0A6A5QM02_AMPQU</name>
<sequence>MSYSVKRKSTLSSLVKEVSPPKRWQNVQKVTNTTHASGAPPPVPMPQPFIDRVSRPKRWRKHKYRTETEQAVQQPINDTGSSSSDDVKPKYHLFAQEKQDNIEIRFSFASSPDEAKPVAGKETFQNSPPIGRIADKALNQSFTNLSFEQDKPARTSRPRPNTSATQVNLPVIPDLTKPKRKKEGYGFSFSDSMFYDSDEYPDTECDWDSGTEKDSGRQIEPPPTSNYTALVPITQDSSFSDIVVMRDVGSFHMAKPQKRLTCTTATREDTIRAKHTAKSLFKYAESTEVYAQLVSRLERMVYNSMQGSFGSGLMATTSTTQCALKLQDFLLLTKAGRIETGEHERLVEHEIEWATWLVEASRTGVMHLKSMGCRCRPDWEE</sequence>
<feature type="compositionally biased region" description="Polar residues" evidence="1">
    <location>
        <begin position="25"/>
        <end position="36"/>
    </location>
</feature>
<dbReference type="Proteomes" id="UP000800096">
    <property type="component" value="Unassembled WGS sequence"/>
</dbReference>
<feature type="region of interest" description="Disordered" evidence="1">
    <location>
        <begin position="145"/>
        <end position="166"/>
    </location>
</feature>
<reference evidence="2" key="1">
    <citation type="journal article" date="2020" name="Stud. Mycol.">
        <title>101 Dothideomycetes genomes: a test case for predicting lifestyles and emergence of pathogens.</title>
        <authorList>
            <person name="Haridas S."/>
            <person name="Albert R."/>
            <person name="Binder M."/>
            <person name="Bloem J."/>
            <person name="Labutti K."/>
            <person name="Salamov A."/>
            <person name="Andreopoulos B."/>
            <person name="Baker S."/>
            <person name="Barry K."/>
            <person name="Bills G."/>
            <person name="Bluhm B."/>
            <person name="Cannon C."/>
            <person name="Castanera R."/>
            <person name="Culley D."/>
            <person name="Daum C."/>
            <person name="Ezra D."/>
            <person name="Gonzalez J."/>
            <person name="Henrissat B."/>
            <person name="Kuo A."/>
            <person name="Liang C."/>
            <person name="Lipzen A."/>
            <person name="Lutzoni F."/>
            <person name="Magnuson J."/>
            <person name="Mondo S."/>
            <person name="Nolan M."/>
            <person name="Ohm R."/>
            <person name="Pangilinan J."/>
            <person name="Park H.-J."/>
            <person name="Ramirez L."/>
            <person name="Alfaro M."/>
            <person name="Sun H."/>
            <person name="Tritt A."/>
            <person name="Yoshinaga Y."/>
            <person name="Zwiers L.-H."/>
            <person name="Turgeon B."/>
            <person name="Goodwin S."/>
            <person name="Spatafora J."/>
            <person name="Crous P."/>
            <person name="Grigoriev I."/>
        </authorList>
    </citation>
    <scope>NUCLEOTIDE SEQUENCE</scope>
    <source>
        <strain evidence="2">HMLAC05119</strain>
    </source>
</reference>
<evidence type="ECO:0000313" key="2">
    <source>
        <dbReference type="EMBL" id="KAF1915514.1"/>
    </source>
</evidence>
<evidence type="ECO:0000313" key="3">
    <source>
        <dbReference type="Proteomes" id="UP000800096"/>
    </source>
</evidence>
<accession>A0A6A5QM02</accession>
<protein>
    <submittedName>
        <fullName evidence="2">Uncharacterized protein</fullName>
    </submittedName>
</protein>
<feature type="compositionally biased region" description="Polar residues" evidence="1">
    <location>
        <begin position="69"/>
        <end position="84"/>
    </location>
</feature>